<dbReference type="eggNOG" id="ENOG502SVIE">
    <property type="taxonomic scope" value="Eukaryota"/>
</dbReference>
<evidence type="ECO:0000256" key="2">
    <source>
        <dbReference type="SAM" id="MobiDB-lite"/>
    </source>
</evidence>
<dbReference type="EnsemblProtists" id="Phyra86477">
    <property type="protein sequence ID" value="Phyra86477"/>
    <property type="gene ID" value="Phyra86477"/>
</dbReference>
<dbReference type="EnsemblProtists" id="Phyra80691">
    <property type="protein sequence ID" value="Phyra80691"/>
    <property type="gene ID" value="Phyra80691"/>
</dbReference>
<feature type="compositionally biased region" description="Low complexity" evidence="2">
    <location>
        <begin position="1"/>
        <end position="23"/>
    </location>
</feature>
<reference evidence="4" key="1">
    <citation type="journal article" date="2006" name="Science">
        <title>Phytophthora genome sequences uncover evolutionary origins and mechanisms of pathogenesis.</title>
        <authorList>
            <person name="Tyler B.M."/>
            <person name="Tripathy S."/>
            <person name="Zhang X."/>
            <person name="Dehal P."/>
            <person name="Jiang R.H."/>
            <person name="Aerts A."/>
            <person name="Arredondo F.D."/>
            <person name="Baxter L."/>
            <person name="Bensasson D."/>
            <person name="Beynon J.L."/>
            <person name="Chapman J."/>
            <person name="Damasceno C.M."/>
            <person name="Dorrance A.E."/>
            <person name="Dou D."/>
            <person name="Dickerman A.W."/>
            <person name="Dubchak I.L."/>
            <person name="Garbelotto M."/>
            <person name="Gijzen M."/>
            <person name="Gordon S.G."/>
            <person name="Govers F."/>
            <person name="Grunwald N.J."/>
            <person name="Huang W."/>
            <person name="Ivors K.L."/>
            <person name="Jones R.W."/>
            <person name="Kamoun S."/>
            <person name="Krampis K."/>
            <person name="Lamour K.H."/>
            <person name="Lee M.K."/>
            <person name="McDonald W.H."/>
            <person name="Medina M."/>
            <person name="Meijer H.J."/>
            <person name="Nordberg E.K."/>
            <person name="Maclean D.J."/>
            <person name="Ospina-Giraldo M.D."/>
            <person name="Morris P.F."/>
            <person name="Phuntumart V."/>
            <person name="Putnam N.H."/>
            <person name="Rash S."/>
            <person name="Rose J.K."/>
            <person name="Sakihama Y."/>
            <person name="Salamov A.A."/>
            <person name="Savidor A."/>
            <person name="Scheuring C.F."/>
            <person name="Smith B.M."/>
            <person name="Sobral B.W."/>
            <person name="Terry A."/>
            <person name="Torto-Alalibo T.A."/>
            <person name="Win J."/>
            <person name="Xu Z."/>
            <person name="Zhang H."/>
            <person name="Grigoriev I.V."/>
            <person name="Rokhsar D.S."/>
            <person name="Boore J.L."/>
        </authorList>
    </citation>
    <scope>NUCLEOTIDE SEQUENCE [LARGE SCALE GENOMIC DNA]</scope>
    <source>
        <strain evidence="4">Pr102</strain>
    </source>
</reference>
<accession>H3H6Z3</accession>
<dbReference type="EMBL" id="DS566732">
    <property type="status" value="NOT_ANNOTATED_CDS"/>
    <property type="molecule type" value="Genomic_DNA"/>
</dbReference>
<sequence length="147" mass="16762">MASNSTSLSSSLGSSGFELPLSSFTSSNKRKNEASEASQGTKMPRKGEMTLNEAPETLFDRQDEAELQLLVIESRRLDFEVVKWKQQQKLRRETLQLKSEEINLKEATTRQQLETQGMELRARLIKALDETNKPPAQMREYLELLEG</sequence>
<name>H3H6Z3_PHYRM</name>
<keyword evidence="4" id="KW-1185">Reference proteome</keyword>
<feature type="region of interest" description="Disordered" evidence="2">
    <location>
        <begin position="1"/>
        <end position="59"/>
    </location>
</feature>
<dbReference type="InParanoid" id="H3H6Z3"/>
<dbReference type="VEuPathDB" id="FungiDB:KRP23_11092"/>
<evidence type="ECO:0000256" key="1">
    <source>
        <dbReference type="SAM" id="Coils"/>
    </source>
</evidence>
<reference evidence="3" key="2">
    <citation type="submission" date="2015-06" db="UniProtKB">
        <authorList>
            <consortium name="EnsemblProtists"/>
        </authorList>
    </citation>
    <scope>IDENTIFICATION</scope>
    <source>
        <strain evidence="3">Pr102</strain>
    </source>
</reference>
<dbReference type="Proteomes" id="UP000005238">
    <property type="component" value="Unassembled WGS sequence"/>
</dbReference>
<evidence type="ECO:0000313" key="4">
    <source>
        <dbReference type="Proteomes" id="UP000005238"/>
    </source>
</evidence>
<feature type="coiled-coil region" evidence="1">
    <location>
        <begin position="90"/>
        <end position="130"/>
    </location>
</feature>
<dbReference type="HOGENOM" id="CLU_137654_0_0_1"/>
<keyword evidence="1" id="KW-0175">Coiled coil</keyword>
<dbReference type="AlphaFoldDB" id="H3H6Z3"/>
<evidence type="ECO:0000313" key="3">
    <source>
        <dbReference type="EnsemblProtists" id="Phyra86477"/>
    </source>
</evidence>
<proteinExistence type="predicted"/>
<dbReference type="VEuPathDB" id="FungiDB:KRP22_11674"/>
<organism evidence="3 4">
    <name type="scientific">Phytophthora ramorum</name>
    <name type="common">Sudden oak death agent</name>
    <dbReference type="NCBI Taxonomy" id="164328"/>
    <lineage>
        <taxon>Eukaryota</taxon>
        <taxon>Sar</taxon>
        <taxon>Stramenopiles</taxon>
        <taxon>Oomycota</taxon>
        <taxon>Peronosporomycetes</taxon>
        <taxon>Peronosporales</taxon>
        <taxon>Peronosporaceae</taxon>
        <taxon>Phytophthora</taxon>
    </lineage>
</organism>
<dbReference type="EMBL" id="DS566048">
    <property type="status" value="NOT_ANNOTATED_CDS"/>
    <property type="molecule type" value="Genomic_DNA"/>
</dbReference>
<protein>
    <submittedName>
        <fullName evidence="3">Uncharacterized protein</fullName>
    </submittedName>
</protein>